<evidence type="ECO:0000313" key="8">
    <source>
        <dbReference type="Proteomes" id="UP001596004"/>
    </source>
</evidence>
<dbReference type="InterPro" id="IPR036388">
    <property type="entry name" value="WH-like_DNA-bd_sf"/>
</dbReference>
<dbReference type="EMBL" id="JBHSFP010000014">
    <property type="protein sequence ID" value="MFC4533279.1"/>
    <property type="molecule type" value="Genomic_DNA"/>
</dbReference>
<proteinExistence type="inferred from homology"/>
<evidence type="ECO:0000256" key="5">
    <source>
        <dbReference type="PROSITE-ProRule" id="PRU01091"/>
    </source>
</evidence>
<feature type="DNA-binding region" description="OmpR/PhoB-type" evidence="5">
    <location>
        <begin position="1"/>
        <end position="90"/>
    </location>
</feature>
<dbReference type="Pfam" id="PF03704">
    <property type="entry name" value="BTAD"/>
    <property type="match status" value="1"/>
</dbReference>
<dbReference type="SMART" id="SM00862">
    <property type="entry name" value="Trans_reg_C"/>
    <property type="match status" value="1"/>
</dbReference>
<comment type="similarity">
    <text evidence="1">Belongs to the AfsR/DnrI/RedD regulatory family.</text>
</comment>
<dbReference type="SMART" id="SM01043">
    <property type="entry name" value="BTAD"/>
    <property type="match status" value="1"/>
</dbReference>
<keyword evidence="4" id="KW-0804">Transcription</keyword>
<dbReference type="InterPro" id="IPR011990">
    <property type="entry name" value="TPR-like_helical_dom_sf"/>
</dbReference>
<evidence type="ECO:0000256" key="1">
    <source>
        <dbReference type="ARBA" id="ARBA00005820"/>
    </source>
</evidence>
<dbReference type="SUPFAM" id="SSF48452">
    <property type="entry name" value="TPR-like"/>
    <property type="match status" value="1"/>
</dbReference>
<evidence type="ECO:0000256" key="4">
    <source>
        <dbReference type="ARBA" id="ARBA00023163"/>
    </source>
</evidence>
<dbReference type="InterPro" id="IPR001867">
    <property type="entry name" value="OmpR/PhoB-type_DNA-bd"/>
</dbReference>
<accession>A0ABV9CJS2</accession>
<feature type="domain" description="OmpR/PhoB-type" evidence="6">
    <location>
        <begin position="1"/>
        <end position="90"/>
    </location>
</feature>
<evidence type="ECO:0000256" key="2">
    <source>
        <dbReference type="ARBA" id="ARBA00023015"/>
    </source>
</evidence>
<dbReference type="Proteomes" id="UP001596004">
    <property type="component" value="Unassembled WGS sequence"/>
</dbReference>
<reference evidence="8" key="1">
    <citation type="journal article" date="2019" name="Int. J. Syst. Evol. Microbiol.">
        <title>The Global Catalogue of Microorganisms (GCM) 10K type strain sequencing project: providing services to taxonomists for standard genome sequencing and annotation.</title>
        <authorList>
            <consortium name="The Broad Institute Genomics Platform"/>
            <consortium name="The Broad Institute Genome Sequencing Center for Infectious Disease"/>
            <person name="Wu L."/>
            <person name="Ma J."/>
        </authorList>
    </citation>
    <scope>NUCLEOTIDE SEQUENCE [LARGE SCALE GENOMIC DNA]</scope>
    <source>
        <strain evidence="8">CGMCC 4.7132</strain>
    </source>
</reference>
<evidence type="ECO:0000256" key="3">
    <source>
        <dbReference type="ARBA" id="ARBA00023125"/>
    </source>
</evidence>
<dbReference type="Gene3D" id="1.10.10.10">
    <property type="entry name" value="Winged helix-like DNA-binding domain superfamily/Winged helix DNA-binding domain"/>
    <property type="match status" value="1"/>
</dbReference>
<gene>
    <name evidence="7" type="ORF">ACFO60_21105</name>
</gene>
<dbReference type="InterPro" id="IPR016032">
    <property type="entry name" value="Sig_transdc_resp-reg_C-effctor"/>
</dbReference>
<dbReference type="SUPFAM" id="SSF46894">
    <property type="entry name" value="C-terminal effector domain of the bipartite response regulators"/>
    <property type="match status" value="1"/>
</dbReference>
<comment type="caution">
    <text evidence="7">The sequence shown here is derived from an EMBL/GenBank/DDBJ whole genome shotgun (WGS) entry which is preliminary data.</text>
</comment>
<evidence type="ECO:0000313" key="7">
    <source>
        <dbReference type="EMBL" id="MFC4533279.1"/>
    </source>
</evidence>
<name>A0ABV9CJS2_9ACTN</name>
<dbReference type="Gene3D" id="1.25.40.10">
    <property type="entry name" value="Tetratricopeptide repeat domain"/>
    <property type="match status" value="1"/>
</dbReference>
<keyword evidence="3 5" id="KW-0238">DNA-binding</keyword>
<dbReference type="InterPro" id="IPR051677">
    <property type="entry name" value="AfsR-DnrI-RedD_regulator"/>
</dbReference>
<dbReference type="PROSITE" id="PS51755">
    <property type="entry name" value="OMPR_PHOB"/>
    <property type="match status" value="1"/>
</dbReference>
<dbReference type="PANTHER" id="PTHR35807:SF1">
    <property type="entry name" value="TRANSCRIPTIONAL REGULATOR REDD"/>
    <property type="match status" value="1"/>
</dbReference>
<protein>
    <submittedName>
        <fullName evidence="7">BTAD domain-containing putative transcriptional regulator</fullName>
    </submittedName>
</protein>
<dbReference type="Pfam" id="PF00486">
    <property type="entry name" value="Trans_reg_C"/>
    <property type="match status" value="1"/>
</dbReference>
<organism evidence="7 8">
    <name type="scientific">Sphaerisporangium dianthi</name>
    <dbReference type="NCBI Taxonomy" id="1436120"/>
    <lineage>
        <taxon>Bacteria</taxon>
        <taxon>Bacillati</taxon>
        <taxon>Actinomycetota</taxon>
        <taxon>Actinomycetes</taxon>
        <taxon>Streptosporangiales</taxon>
        <taxon>Streptosporangiaceae</taxon>
        <taxon>Sphaerisporangium</taxon>
    </lineage>
</organism>
<dbReference type="CDD" id="cd15831">
    <property type="entry name" value="BTAD"/>
    <property type="match status" value="1"/>
</dbReference>
<keyword evidence="2" id="KW-0805">Transcription regulation</keyword>
<keyword evidence="8" id="KW-1185">Reference proteome</keyword>
<dbReference type="InterPro" id="IPR005158">
    <property type="entry name" value="BTAD"/>
</dbReference>
<dbReference type="RefSeq" id="WP_380842559.1">
    <property type="nucleotide sequence ID" value="NZ_JBHSFP010000014.1"/>
</dbReference>
<evidence type="ECO:0000259" key="6">
    <source>
        <dbReference type="PROSITE" id="PS51755"/>
    </source>
</evidence>
<dbReference type="PANTHER" id="PTHR35807">
    <property type="entry name" value="TRANSCRIPTIONAL REGULATOR REDD-RELATED"/>
    <property type="match status" value="1"/>
</dbReference>
<sequence>MEFNVLGRIGVTDDTGHPIRLTRGKHLHLLALLLLRRNGLVRTDWLLDRLWNGRPPNSAVSNLKTYITQLRRLLPQRRLSTELGGYVLQVADSELDSIILESLVFQGRNALSQGRYALALHDFEAAHKLWRGEPLQQLACDDELAAWHDRLIEDFNTLTEDLFHVRLMMERHAEVIGELLSWTRLHPLRERSHAQLMLALHRSNRIPEALEVYNRLRLGLAEEFGVEPALALQRLHNEILNMDASFGGKPAAEHVPPQAWSLMGSRDDVFSAT</sequence>